<keyword evidence="3" id="KW-1185">Reference proteome</keyword>
<gene>
    <name evidence="2" type="ORF">BDZ94DRAFT_1065179</name>
</gene>
<reference evidence="2" key="1">
    <citation type="submission" date="2020-11" db="EMBL/GenBank/DDBJ databases">
        <authorList>
            <consortium name="DOE Joint Genome Institute"/>
            <person name="Ahrendt S."/>
            <person name="Riley R."/>
            <person name="Andreopoulos W."/>
            <person name="Labutti K."/>
            <person name="Pangilinan J."/>
            <person name="Ruiz-Duenas F.J."/>
            <person name="Barrasa J.M."/>
            <person name="Sanchez-Garcia M."/>
            <person name="Camarero S."/>
            <person name="Miyauchi S."/>
            <person name="Serrano A."/>
            <person name="Linde D."/>
            <person name="Babiker R."/>
            <person name="Drula E."/>
            <person name="Ayuso-Fernandez I."/>
            <person name="Pacheco R."/>
            <person name="Padilla G."/>
            <person name="Ferreira P."/>
            <person name="Barriuso J."/>
            <person name="Kellner H."/>
            <person name="Castanera R."/>
            <person name="Alfaro M."/>
            <person name="Ramirez L."/>
            <person name="Pisabarro A.G."/>
            <person name="Kuo A."/>
            <person name="Tritt A."/>
            <person name="Lipzen A."/>
            <person name="He G."/>
            <person name="Yan M."/>
            <person name="Ng V."/>
            <person name="Cullen D."/>
            <person name="Martin F."/>
            <person name="Rosso M.-N."/>
            <person name="Henrissat B."/>
            <person name="Hibbett D."/>
            <person name="Martinez A.T."/>
            <person name="Grigoriev I.V."/>
        </authorList>
    </citation>
    <scope>NUCLEOTIDE SEQUENCE</scope>
    <source>
        <strain evidence="2">CBS 247.69</strain>
    </source>
</reference>
<comment type="caution">
    <text evidence="2">The sequence shown here is derived from an EMBL/GenBank/DDBJ whole genome shotgun (WGS) entry which is preliminary data.</text>
</comment>
<dbReference type="AlphaFoldDB" id="A0A9P6CAZ1"/>
<protein>
    <submittedName>
        <fullName evidence="2">Uncharacterized protein</fullName>
    </submittedName>
</protein>
<evidence type="ECO:0000256" key="1">
    <source>
        <dbReference type="SAM" id="MobiDB-lite"/>
    </source>
</evidence>
<organism evidence="2 3">
    <name type="scientific">Collybia nuda</name>
    <dbReference type="NCBI Taxonomy" id="64659"/>
    <lineage>
        <taxon>Eukaryota</taxon>
        <taxon>Fungi</taxon>
        <taxon>Dikarya</taxon>
        <taxon>Basidiomycota</taxon>
        <taxon>Agaricomycotina</taxon>
        <taxon>Agaricomycetes</taxon>
        <taxon>Agaricomycetidae</taxon>
        <taxon>Agaricales</taxon>
        <taxon>Tricholomatineae</taxon>
        <taxon>Clitocybaceae</taxon>
        <taxon>Collybia</taxon>
    </lineage>
</organism>
<evidence type="ECO:0000313" key="2">
    <source>
        <dbReference type="EMBL" id="KAF9458961.1"/>
    </source>
</evidence>
<sequence length="65" mass="7098">MKLPTPSRTRSARKQINMGGPPFHFSSMRERAAKSDNLVAREADDLSLRHRLTGAGPNYLAFGGG</sequence>
<accession>A0A9P6CAZ1</accession>
<proteinExistence type="predicted"/>
<dbReference type="EMBL" id="MU150326">
    <property type="protein sequence ID" value="KAF9458961.1"/>
    <property type="molecule type" value="Genomic_DNA"/>
</dbReference>
<name>A0A9P6CAZ1_9AGAR</name>
<evidence type="ECO:0000313" key="3">
    <source>
        <dbReference type="Proteomes" id="UP000807353"/>
    </source>
</evidence>
<dbReference type="Proteomes" id="UP000807353">
    <property type="component" value="Unassembled WGS sequence"/>
</dbReference>
<feature type="region of interest" description="Disordered" evidence="1">
    <location>
        <begin position="1"/>
        <end position="26"/>
    </location>
</feature>